<dbReference type="InterPro" id="IPR050613">
    <property type="entry name" value="Sec_Metabolite_Reg"/>
</dbReference>
<protein>
    <recommendedName>
        <fullName evidence="5">Xylanolytic transcriptional activator regulatory domain-containing protein</fullName>
    </recommendedName>
</protein>
<dbReference type="AlphaFoldDB" id="A0A9P5XEM6"/>
<feature type="region of interest" description="Disordered" evidence="4">
    <location>
        <begin position="45"/>
        <end position="88"/>
    </location>
</feature>
<evidence type="ECO:0000256" key="2">
    <source>
        <dbReference type="ARBA" id="ARBA00023242"/>
    </source>
</evidence>
<dbReference type="InterPro" id="IPR007219">
    <property type="entry name" value="XnlR_reg_dom"/>
</dbReference>
<evidence type="ECO:0000259" key="5">
    <source>
        <dbReference type="SMART" id="SM00906"/>
    </source>
</evidence>
<feature type="region of interest" description="Disordered" evidence="4">
    <location>
        <begin position="790"/>
        <end position="841"/>
    </location>
</feature>
<dbReference type="GO" id="GO:0005634">
    <property type="term" value="C:nucleus"/>
    <property type="evidence" value="ECO:0007669"/>
    <property type="project" value="UniProtKB-SubCell"/>
</dbReference>
<keyword evidence="3" id="KW-0175">Coiled coil</keyword>
<dbReference type="GO" id="GO:0008270">
    <property type="term" value="F:zinc ion binding"/>
    <property type="evidence" value="ECO:0007669"/>
    <property type="project" value="InterPro"/>
</dbReference>
<dbReference type="GO" id="GO:0003677">
    <property type="term" value="F:DNA binding"/>
    <property type="evidence" value="ECO:0007669"/>
    <property type="project" value="InterPro"/>
</dbReference>
<accession>A0A9P5XEM6</accession>
<dbReference type="EMBL" id="MU151115">
    <property type="protein sequence ID" value="KAF9449972.1"/>
    <property type="molecule type" value="Genomic_DNA"/>
</dbReference>
<dbReference type="SMART" id="SM00906">
    <property type="entry name" value="Fungal_trans"/>
    <property type="match status" value="1"/>
</dbReference>
<evidence type="ECO:0000256" key="3">
    <source>
        <dbReference type="SAM" id="Coils"/>
    </source>
</evidence>
<dbReference type="PANTHER" id="PTHR31001">
    <property type="entry name" value="UNCHARACTERIZED TRANSCRIPTIONAL REGULATORY PROTEIN"/>
    <property type="match status" value="1"/>
</dbReference>
<organism evidence="6 7">
    <name type="scientific">Macrolepiota fuliginosa MF-IS2</name>
    <dbReference type="NCBI Taxonomy" id="1400762"/>
    <lineage>
        <taxon>Eukaryota</taxon>
        <taxon>Fungi</taxon>
        <taxon>Dikarya</taxon>
        <taxon>Basidiomycota</taxon>
        <taxon>Agaricomycotina</taxon>
        <taxon>Agaricomycetes</taxon>
        <taxon>Agaricomycetidae</taxon>
        <taxon>Agaricales</taxon>
        <taxon>Agaricineae</taxon>
        <taxon>Agaricaceae</taxon>
        <taxon>Macrolepiota</taxon>
    </lineage>
</organism>
<feature type="compositionally biased region" description="Polar residues" evidence="4">
    <location>
        <begin position="72"/>
        <end position="84"/>
    </location>
</feature>
<reference evidence="6" key="1">
    <citation type="submission" date="2020-11" db="EMBL/GenBank/DDBJ databases">
        <authorList>
            <consortium name="DOE Joint Genome Institute"/>
            <person name="Ahrendt S."/>
            <person name="Riley R."/>
            <person name="Andreopoulos W."/>
            <person name="Labutti K."/>
            <person name="Pangilinan J."/>
            <person name="Ruiz-Duenas F.J."/>
            <person name="Barrasa J.M."/>
            <person name="Sanchez-Garcia M."/>
            <person name="Camarero S."/>
            <person name="Miyauchi S."/>
            <person name="Serrano A."/>
            <person name="Linde D."/>
            <person name="Babiker R."/>
            <person name="Drula E."/>
            <person name="Ayuso-Fernandez I."/>
            <person name="Pacheco R."/>
            <person name="Padilla G."/>
            <person name="Ferreira P."/>
            <person name="Barriuso J."/>
            <person name="Kellner H."/>
            <person name="Castanera R."/>
            <person name="Alfaro M."/>
            <person name="Ramirez L."/>
            <person name="Pisabarro A.G."/>
            <person name="Kuo A."/>
            <person name="Tritt A."/>
            <person name="Lipzen A."/>
            <person name="He G."/>
            <person name="Yan M."/>
            <person name="Ng V."/>
            <person name="Cullen D."/>
            <person name="Martin F."/>
            <person name="Rosso M.-N."/>
            <person name="Henrissat B."/>
            <person name="Hibbett D."/>
            <person name="Martinez A.T."/>
            <person name="Grigoriev I.V."/>
        </authorList>
    </citation>
    <scope>NUCLEOTIDE SEQUENCE</scope>
    <source>
        <strain evidence="6">MF-IS2</strain>
    </source>
</reference>
<evidence type="ECO:0000313" key="6">
    <source>
        <dbReference type="EMBL" id="KAF9449972.1"/>
    </source>
</evidence>
<keyword evidence="7" id="KW-1185">Reference proteome</keyword>
<feature type="coiled-coil region" evidence="3">
    <location>
        <begin position="6"/>
        <end position="33"/>
    </location>
</feature>
<feature type="region of interest" description="Disordered" evidence="4">
    <location>
        <begin position="664"/>
        <end position="743"/>
    </location>
</feature>
<evidence type="ECO:0000256" key="4">
    <source>
        <dbReference type="SAM" id="MobiDB-lite"/>
    </source>
</evidence>
<keyword evidence="2" id="KW-0539">Nucleus</keyword>
<comment type="caution">
    <text evidence="6">The sequence shown here is derived from an EMBL/GenBank/DDBJ whole genome shotgun (WGS) entry which is preliminary data.</text>
</comment>
<comment type="subcellular location">
    <subcellularLocation>
        <location evidence="1">Nucleus</location>
    </subcellularLocation>
</comment>
<feature type="compositionally biased region" description="Polar residues" evidence="4">
    <location>
        <begin position="604"/>
        <end position="627"/>
    </location>
</feature>
<sequence>MILANTAELHDRIDHLTSRIRELEGALQSLQAQVSDQPHPLLQKDSFQAVPPLPSPSRPSSSSTDPPLTTPQASTTLSPVTPTFHSMDPDPSAVKDYCGTLSVSENGQSCFFGSTARLEFLAHRTAKSGIKPARLPRELIEFACQEPKTIEDNLGKEILRLRPQASEAFRLCELYLRNGKVMYSPIPRSELIDDILMAVYRAESFSDLRQPETLALLFMVFAMSCHFDPQKPVNDSNEHYYLARACLRLASHRENTLIYVQTLIHMAQYLHLCGTELTPPEALSEYLSSAIRIGYKMGLHLHGIRWNLSDDLAQRRSRIFCEIFLLDTWTSFYSGRPPMVSLAFMDQTTPTDLDEGIGTDGNRKPGFHTWTYKYAILLHSVMAIAFGPKSPPYSSVLDLDLKVRNFPVPAQWRPICEQETPAPPPEIHMARFMVLFAKESTLLHLHRAYFMSALEECPGDLSKHSFIPSVMAIYRSAWRLMRGLRLIWGFVPELISKMNVAWSQALSAAVVMCLFITRTPGSHLTEPALNELSLLVELFDEAVSMCQAANDLIGDLRSLRRYARASAGRSYDNEGDPISPSDLDRLSGKTYLLMLSGAGSAISTPLSPASATPRQLLSHHTGSSSHIGLTIKRDPSRATSATLSDLPATSPFILTTPLPMSSIHIPIPPHAPSSPPSHPHPRSPYLYTHQPSRSTHPHLPTSRTTGGGPSHPYTSSSSSYSIQSSTPSAPTPTPMLHTPQLTPSTISASTTHALHPTLIQDIRDFAMRGTPAGSSAVHYFDFPPDDIGTALSSTPGLDTPASSGRSHTNQTRTFSGGPASASTSTSRSPSGSRSRGHSIPGYLSQYQTQESDYGLYQSFESSFHLEYAPQPRSPFSAANFGIGMSGSTGIPTINSSYQDLVEHLGFH</sequence>
<evidence type="ECO:0000313" key="7">
    <source>
        <dbReference type="Proteomes" id="UP000807342"/>
    </source>
</evidence>
<dbReference type="GO" id="GO:0006351">
    <property type="term" value="P:DNA-templated transcription"/>
    <property type="evidence" value="ECO:0007669"/>
    <property type="project" value="InterPro"/>
</dbReference>
<feature type="compositionally biased region" description="Low complexity" evidence="4">
    <location>
        <begin position="710"/>
        <end position="728"/>
    </location>
</feature>
<dbReference type="Pfam" id="PF04082">
    <property type="entry name" value="Fungal_trans"/>
    <property type="match status" value="1"/>
</dbReference>
<dbReference type="OrthoDB" id="424974at2759"/>
<feature type="compositionally biased region" description="Polar residues" evidence="4">
    <location>
        <begin position="790"/>
        <end position="814"/>
    </location>
</feature>
<feature type="region of interest" description="Disordered" evidence="4">
    <location>
        <begin position="604"/>
        <end position="643"/>
    </location>
</feature>
<dbReference type="Proteomes" id="UP000807342">
    <property type="component" value="Unassembled WGS sequence"/>
</dbReference>
<gene>
    <name evidence="6" type="ORF">P691DRAFT_811321</name>
</gene>
<feature type="domain" description="Xylanolytic transcriptional activator regulatory" evidence="5">
    <location>
        <begin position="283"/>
        <end position="356"/>
    </location>
</feature>
<proteinExistence type="predicted"/>
<feature type="compositionally biased region" description="Low complexity" evidence="4">
    <location>
        <begin position="58"/>
        <end position="71"/>
    </location>
</feature>
<name>A0A9P5XEM6_9AGAR</name>
<evidence type="ECO:0000256" key="1">
    <source>
        <dbReference type="ARBA" id="ARBA00004123"/>
    </source>
</evidence>
<dbReference type="CDD" id="cd12148">
    <property type="entry name" value="fungal_TF_MHR"/>
    <property type="match status" value="1"/>
</dbReference>
<feature type="compositionally biased region" description="Pro residues" evidence="4">
    <location>
        <begin position="666"/>
        <end position="678"/>
    </location>
</feature>
<feature type="compositionally biased region" description="Low complexity" evidence="4">
    <location>
        <begin position="815"/>
        <end position="833"/>
    </location>
</feature>